<evidence type="ECO:0000256" key="6">
    <source>
        <dbReference type="SAM" id="MobiDB-lite"/>
    </source>
</evidence>
<dbReference type="InterPro" id="IPR012340">
    <property type="entry name" value="NA-bd_OB-fold"/>
</dbReference>
<dbReference type="Proteomes" id="UP000886595">
    <property type="component" value="Unassembled WGS sequence"/>
</dbReference>
<evidence type="ECO:0000256" key="4">
    <source>
        <dbReference type="ARBA" id="ARBA00022833"/>
    </source>
</evidence>
<keyword evidence="4" id="KW-0862">Zinc</keyword>
<evidence type="ECO:0000256" key="3">
    <source>
        <dbReference type="ARBA" id="ARBA00022771"/>
    </source>
</evidence>
<gene>
    <name evidence="8" type="ORF">Bca52824_083851</name>
</gene>
<proteinExistence type="inferred from homology"/>
<evidence type="ECO:0000313" key="8">
    <source>
        <dbReference type="EMBL" id="KAG2253715.1"/>
    </source>
</evidence>
<feature type="domain" description="Replication factor A C-terminal" evidence="7">
    <location>
        <begin position="364"/>
        <end position="463"/>
    </location>
</feature>
<protein>
    <recommendedName>
        <fullName evidence="7">Replication factor A C-terminal domain-containing protein</fullName>
    </recommendedName>
</protein>
<dbReference type="GO" id="GO:0003677">
    <property type="term" value="F:DNA binding"/>
    <property type="evidence" value="ECO:0007669"/>
    <property type="project" value="UniProtKB-KW"/>
</dbReference>
<dbReference type="CDD" id="cd04480">
    <property type="entry name" value="RPA1_DBD_A_like"/>
    <property type="match status" value="1"/>
</dbReference>
<evidence type="ECO:0000256" key="5">
    <source>
        <dbReference type="ARBA" id="ARBA00023125"/>
    </source>
</evidence>
<evidence type="ECO:0000259" key="7">
    <source>
        <dbReference type="Pfam" id="PF08646"/>
    </source>
</evidence>
<sequence length="557" mass="60443">MKPTGKSSVSGDCKTTDDAVSFSASTRPNGKAVISSATAKPDGGSTVSSVVVEKPNGKTVVSPSNPVNPNAAAVLSDAHGDQVMLLRDVSLGPREAKLMFRLIHFWEARNPITRTLIGQEMLLIDEEGTVIQGFVPAGRVGTFDLISGSVFKLQNFFGSKNKNQYRVADHIAIVSFSWNSVLTVIDNPPVQIPEDRFRFHGYDDFRANCDSKGDLYDFVGHMRLVNGQTISSHGVLDEVDIAERRHLSVHVQIHDGPVMKLYLWDNAAFEFCHKFKSYDGAPSVLLVTTLNPKHVGGTFCLASMSSSRVFMDTDVQPTRDYLEWLSSNTDVANRIAADVVTKPEAVTLEELFSYIKQEGSKVAWFECTATIDDVIRDSAWYYISCGDCNTKAVKGPSSLVCPNKKCVNNEVMGVAQYLTRISVYDKSEQAVFVILGDAGKQLTGKDASELVANYFEANEGAELIISPVPQALLDAIGQTHKFIVKVSDHNLQGKTRTLTVTKILPSEALLPGKPDGIPKTGGEDFGPSRGFVNSAGDKARKASESPESAGAKRPKSG</sequence>
<accession>A0A8X7PLI1</accession>
<dbReference type="CDD" id="cd04476">
    <property type="entry name" value="RPA1_DBD_C"/>
    <property type="match status" value="1"/>
</dbReference>
<keyword evidence="5" id="KW-0238">DNA-binding</keyword>
<evidence type="ECO:0000256" key="2">
    <source>
        <dbReference type="ARBA" id="ARBA00022723"/>
    </source>
</evidence>
<dbReference type="PANTHER" id="PTHR47165">
    <property type="entry name" value="OS03G0429900 PROTEIN"/>
    <property type="match status" value="1"/>
</dbReference>
<evidence type="ECO:0000313" key="9">
    <source>
        <dbReference type="Proteomes" id="UP000886595"/>
    </source>
</evidence>
<organism evidence="8 9">
    <name type="scientific">Brassica carinata</name>
    <name type="common">Ethiopian mustard</name>
    <name type="synonym">Abyssinian cabbage</name>
    <dbReference type="NCBI Taxonomy" id="52824"/>
    <lineage>
        <taxon>Eukaryota</taxon>
        <taxon>Viridiplantae</taxon>
        <taxon>Streptophyta</taxon>
        <taxon>Embryophyta</taxon>
        <taxon>Tracheophyta</taxon>
        <taxon>Spermatophyta</taxon>
        <taxon>Magnoliopsida</taxon>
        <taxon>eudicotyledons</taxon>
        <taxon>Gunneridae</taxon>
        <taxon>Pentapetalae</taxon>
        <taxon>rosids</taxon>
        <taxon>malvids</taxon>
        <taxon>Brassicales</taxon>
        <taxon>Brassicaceae</taxon>
        <taxon>Brassiceae</taxon>
        <taxon>Brassica</taxon>
    </lineage>
</organism>
<keyword evidence="2" id="KW-0479">Metal-binding</keyword>
<comment type="caution">
    <text evidence="8">The sequence shown here is derived from an EMBL/GenBank/DDBJ whole genome shotgun (WGS) entry which is preliminary data.</text>
</comment>
<dbReference type="PANTHER" id="PTHR47165:SF4">
    <property type="entry name" value="OS03G0429900 PROTEIN"/>
    <property type="match status" value="1"/>
</dbReference>
<name>A0A8X7PLI1_BRACI</name>
<feature type="compositionally biased region" description="Polar residues" evidence="6">
    <location>
        <begin position="1"/>
        <end position="10"/>
    </location>
</feature>
<dbReference type="GO" id="GO:0008270">
    <property type="term" value="F:zinc ion binding"/>
    <property type="evidence" value="ECO:0007669"/>
    <property type="project" value="UniProtKB-KW"/>
</dbReference>
<feature type="region of interest" description="Disordered" evidence="6">
    <location>
        <begin position="509"/>
        <end position="557"/>
    </location>
</feature>
<comment type="similarity">
    <text evidence="1">Belongs to the replication factor A protein 1 family.</text>
</comment>
<reference evidence="8 9" key="1">
    <citation type="submission" date="2020-02" db="EMBL/GenBank/DDBJ databases">
        <authorList>
            <person name="Ma Q."/>
            <person name="Huang Y."/>
            <person name="Song X."/>
            <person name="Pei D."/>
        </authorList>
    </citation>
    <scope>NUCLEOTIDE SEQUENCE [LARGE SCALE GENOMIC DNA]</scope>
    <source>
        <strain evidence="8">Sxm20200214</strain>
        <tissue evidence="8">Leaf</tissue>
    </source>
</reference>
<dbReference type="AlphaFoldDB" id="A0A8X7PLI1"/>
<dbReference type="Gene3D" id="2.40.50.140">
    <property type="entry name" value="Nucleic acid-binding proteins"/>
    <property type="match status" value="2"/>
</dbReference>
<evidence type="ECO:0000256" key="1">
    <source>
        <dbReference type="ARBA" id="ARBA00005690"/>
    </source>
</evidence>
<dbReference type="InterPro" id="IPR013955">
    <property type="entry name" value="Rep_factor-A_C"/>
</dbReference>
<feature type="region of interest" description="Disordered" evidence="6">
    <location>
        <begin position="1"/>
        <end position="50"/>
    </location>
</feature>
<keyword evidence="3" id="KW-0863">Zinc-finger</keyword>
<dbReference type="Pfam" id="PF08646">
    <property type="entry name" value="Rep_fac-A_C"/>
    <property type="match status" value="1"/>
</dbReference>
<keyword evidence="9" id="KW-1185">Reference proteome</keyword>
<dbReference type="EMBL" id="JAAMPC010000016">
    <property type="protein sequence ID" value="KAG2253715.1"/>
    <property type="molecule type" value="Genomic_DNA"/>
</dbReference>
<dbReference type="OrthoDB" id="1750684at2759"/>
<dbReference type="SUPFAM" id="SSF50249">
    <property type="entry name" value="Nucleic acid-binding proteins"/>
    <property type="match status" value="1"/>
</dbReference>
<dbReference type="InterPro" id="IPR047192">
    <property type="entry name" value="Euk_RPA1_DBD_C"/>
</dbReference>